<dbReference type="InterPro" id="IPR014842">
    <property type="entry name" value="AFT"/>
</dbReference>
<organism evidence="1 2">
    <name type="scientific">Lactuca sativa</name>
    <name type="common">Garden lettuce</name>
    <dbReference type="NCBI Taxonomy" id="4236"/>
    <lineage>
        <taxon>Eukaryota</taxon>
        <taxon>Viridiplantae</taxon>
        <taxon>Streptophyta</taxon>
        <taxon>Embryophyta</taxon>
        <taxon>Tracheophyta</taxon>
        <taxon>Spermatophyta</taxon>
        <taxon>Magnoliopsida</taxon>
        <taxon>eudicotyledons</taxon>
        <taxon>Gunneridae</taxon>
        <taxon>Pentapetalae</taxon>
        <taxon>asterids</taxon>
        <taxon>campanulids</taxon>
        <taxon>Asterales</taxon>
        <taxon>Asteraceae</taxon>
        <taxon>Cichorioideae</taxon>
        <taxon>Cichorieae</taxon>
        <taxon>Lactucinae</taxon>
        <taxon>Lactuca</taxon>
    </lineage>
</organism>
<dbReference type="PANTHER" id="PTHR31569:SF4">
    <property type="entry name" value="SWIM-TYPE DOMAIN-CONTAINING PROTEIN"/>
    <property type="match status" value="1"/>
</dbReference>
<dbReference type="EMBL" id="NBSK02000005">
    <property type="protein sequence ID" value="KAJ0205549.1"/>
    <property type="molecule type" value="Genomic_DNA"/>
</dbReference>
<dbReference type="PANTHER" id="PTHR31569">
    <property type="entry name" value="SWIM-TYPE DOMAIN-CONTAINING PROTEIN"/>
    <property type="match status" value="1"/>
</dbReference>
<proteinExistence type="predicted"/>
<accession>A0A9R1XCP1</accession>
<name>A0A9R1XCP1_LACSA</name>
<dbReference type="Proteomes" id="UP000235145">
    <property type="component" value="Unassembled WGS sequence"/>
</dbReference>
<keyword evidence="2" id="KW-1185">Reference proteome</keyword>
<dbReference type="GO" id="GO:0000981">
    <property type="term" value="F:DNA-binding transcription factor activity, RNA polymerase II-specific"/>
    <property type="evidence" value="ECO:0007669"/>
    <property type="project" value="InterPro"/>
</dbReference>
<evidence type="ECO:0000313" key="1">
    <source>
        <dbReference type="EMBL" id="KAJ0205549.1"/>
    </source>
</evidence>
<dbReference type="AlphaFoldDB" id="A0A9R1XCP1"/>
<sequence>MSWPEYLPSFDQLNYEANDIHTNNASQDDDNENTYFISDTSESETSMVQNTGRGLGYVIVIKRFIANSNIFFQCDRSSTYKSKKTSTKNTGTKKINCPFALKGKYSSKDNCWSLKAICEMQNHEPALYFEGHPYPRHLSVDETQLVEDLIRKNVKPKDILSTLKKENVENLSILPTIYNSHQKFRMKENSGKTQMQVVMSFLAENGYIYYSHADKSTNELQDLLFAHQRSLEMYEIPLLEIVGVTPTNQTFCVAFVYMHKET</sequence>
<protein>
    <recommendedName>
        <fullName evidence="3">FAR1 domain-containing protein</fullName>
    </recommendedName>
</protein>
<dbReference type="Pfam" id="PF08731">
    <property type="entry name" value="AFT"/>
    <property type="match status" value="1"/>
</dbReference>
<dbReference type="GO" id="GO:0010106">
    <property type="term" value="P:cellular response to iron ion starvation"/>
    <property type="evidence" value="ECO:0007669"/>
    <property type="project" value="InterPro"/>
</dbReference>
<reference evidence="1 2" key="1">
    <citation type="journal article" date="2017" name="Nat. Commun.">
        <title>Genome assembly with in vitro proximity ligation data and whole-genome triplication in lettuce.</title>
        <authorList>
            <person name="Reyes-Chin-Wo S."/>
            <person name="Wang Z."/>
            <person name="Yang X."/>
            <person name="Kozik A."/>
            <person name="Arikit S."/>
            <person name="Song C."/>
            <person name="Xia L."/>
            <person name="Froenicke L."/>
            <person name="Lavelle D.O."/>
            <person name="Truco M.J."/>
            <person name="Xia R."/>
            <person name="Zhu S."/>
            <person name="Xu C."/>
            <person name="Xu H."/>
            <person name="Xu X."/>
            <person name="Cox K."/>
            <person name="Korf I."/>
            <person name="Meyers B.C."/>
            <person name="Michelmore R.W."/>
        </authorList>
    </citation>
    <scope>NUCLEOTIDE SEQUENCE [LARGE SCALE GENOMIC DNA]</scope>
    <source>
        <strain evidence="2">cv. Salinas</strain>
        <tissue evidence="1">Seedlings</tissue>
    </source>
</reference>
<comment type="caution">
    <text evidence="1">The sequence shown here is derived from an EMBL/GenBank/DDBJ whole genome shotgun (WGS) entry which is preliminary data.</text>
</comment>
<evidence type="ECO:0008006" key="3">
    <source>
        <dbReference type="Google" id="ProtNLM"/>
    </source>
</evidence>
<evidence type="ECO:0000313" key="2">
    <source>
        <dbReference type="Proteomes" id="UP000235145"/>
    </source>
</evidence>
<dbReference type="InterPro" id="IPR052579">
    <property type="entry name" value="Zinc_finger_SWIM"/>
</dbReference>
<dbReference type="GO" id="GO:0045944">
    <property type="term" value="P:positive regulation of transcription by RNA polymerase II"/>
    <property type="evidence" value="ECO:0007669"/>
    <property type="project" value="InterPro"/>
</dbReference>
<gene>
    <name evidence="1" type="ORF">LSAT_V11C500242000</name>
</gene>